<dbReference type="PANTHER" id="PTHR13622">
    <property type="entry name" value="THIAMIN PYROPHOSPHOKINASE"/>
    <property type="match status" value="1"/>
</dbReference>
<gene>
    <name evidence="13" type="ORF">APLA_LOCUS8474</name>
</gene>
<evidence type="ECO:0000256" key="6">
    <source>
        <dbReference type="ARBA" id="ARBA00022777"/>
    </source>
</evidence>
<dbReference type="InterPro" id="IPR007373">
    <property type="entry name" value="Thiamin_PyroPKinase_B1-bd"/>
</dbReference>
<organism evidence="13 14">
    <name type="scientific">Arctia plantaginis</name>
    <name type="common">Wood tiger moth</name>
    <name type="synonym">Phalaena plantaginis</name>
    <dbReference type="NCBI Taxonomy" id="874455"/>
    <lineage>
        <taxon>Eukaryota</taxon>
        <taxon>Metazoa</taxon>
        <taxon>Ecdysozoa</taxon>
        <taxon>Arthropoda</taxon>
        <taxon>Hexapoda</taxon>
        <taxon>Insecta</taxon>
        <taxon>Pterygota</taxon>
        <taxon>Neoptera</taxon>
        <taxon>Endopterygota</taxon>
        <taxon>Lepidoptera</taxon>
        <taxon>Glossata</taxon>
        <taxon>Ditrysia</taxon>
        <taxon>Noctuoidea</taxon>
        <taxon>Erebidae</taxon>
        <taxon>Arctiinae</taxon>
        <taxon>Arctia</taxon>
    </lineage>
</organism>
<evidence type="ECO:0000256" key="2">
    <source>
        <dbReference type="ARBA" id="ARBA00006785"/>
    </source>
</evidence>
<dbReference type="SUPFAM" id="SSF63999">
    <property type="entry name" value="Thiamin pyrophosphokinase, catalytic domain"/>
    <property type="match status" value="1"/>
</dbReference>
<evidence type="ECO:0000256" key="8">
    <source>
        <dbReference type="ARBA" id="ARBA00050898"/>
    </source>
</evidence>
<keyword evidence="7" id="KW-0067">ATP-binding</keyword>
<evidence type="ECO:0000256" key="1">
    <source>
        <dbReference type="ARBA" id="ARBA00005078"/>
    </source>
</evidence>
<evidence type="ECO:0000256" key="10">
    <source>
        <dbReference type="ARBA" id="ARBA00074758"/>
    </source>
</evidence>
<dbReference type="InterPro" id="IPR036371">
    <property type="entry name" value="TPK_B1-bd_sf"/>
</dbReference>
<dbReference type="InterPro" id="IPR006282">
    <property type="entry name" value="Thi_PPkinase"/>
</dbReference>
<proteinExistence type="inferred from homology"/>
<evidence type="ECO:0000256" key="7">
    <source>
        <dbReference type="ARBA" id="ARBA00022840"/>
    </source>
</evidence>
<dbReference type="GO" id="GO:0016301">
    <property type="term" value="F:kinase activity"/>
    <property type="evidence" value="ECO:0007669"/>
    <property type="project" value="UniProtKB-KW"/>
</dbReference>
<evidence type="ECO:0000313" key="13">
    <source>
        <dbReference type="EMBL" id="CAB3239035.1"/>
    </source>
</evidence>
<dbReference type="GO" id="GO:0005829">
    <property type="term" value="C:cytosol"/>
    <property type="evidence" value="ECO:0007669"/>
    <property type="project" value="UniProtKB-ARBA"/>
</dbReference>
<dbReference type="GO" id="GO:0009229">
    <property type="term" value="P:thiamine diphosphate biosynthetic process"/>
    <property type="evidence" value="ECO:0007669"/>
    <property type="project" value="InterPro"/>
</dbReference>
<evidence type="ECO:0000256" key="9">
    <source>
        <dbReference type="ARBA" id="ARBA00055888"/>
    </source>
</evidence>
<feature type="domain" description="Thiamin pyrophosphokinase thiamin-binding" evidence="12">
    <location>
        <begin position="201"/>
        <end position="272"/>
    </location>
</feature>
<dbReference type="FunFam" id="2.60.120.320:FF:000002">
    <property type="entry name" value="Thiamine pyrophosphokinase"/>
    <property type="match status" value="1"/>
</dbReference>
<dbReference type="Pfam" id="PF04263">
    <property type="entry name" value="TPK_catalytic"/>
    <property type="match status" value="1"/>
</dbReference>
<evidence type="ECO:0000256" key="5">
    <source>
        <dbReference type="ARBA" id="ARBA00022741"/>
    </source>
</evidence>
<comment type="similarity">
    <text evidence="2">Belongs to the thiamine pyrophosphokinase family.</text>
</comment>
<dbReference type="SMART" id="SM00983">
    <property type="entry name" value="TPK_B1_binding"/>
    <property type="match status" value="1"/>
</dbReference>
<dbReference type="GO" id="GO:0004788">
    <property type="term" value="F:thiamine diphosphokinase activity"/>
    <property type="evidence" value="ECO:0007669"/>
    <property type="project" value="InterPro"/>
</dbReference>
<dbReference type="EMBL" id="CADEBD010000308">
    <property type="protein sequence ID" value="CAB3239035.1"/>
    <property type="molecule type" value="Genomic_DNA"/>
</dbReference>
<dbReference type="GO" id="GO:0030975">
    <property type="term" value="F:thiamine binding"/>
    <property type="evidence" value="ECO:0007669"/>
    <property type="project" value="InterPro"/>
</dbReference>
<dbReference type="Proteomes" id="UP000494256">
    <property type="component" value="Unassembled WGS sequence"/>
</dbReference>
<evidence type="ECO:0000256" key="4">
    <source>
        <dbReference type="ARBA" id="ARBA00022679"/>
    </source>
</evidence>
<dbReference type="SUPFAM" id="SSF63862">
    <property type="entry name" value="Thiamin pyrophosphokinase, substrate-binding domain"/>
    <property type="match status" value="1"/>
</dbReference>
<evidence type="ECO:0000256" key="11">
    <source>
        <dbReference type="ARBA" id="ARBA00076797"/>
    </source>
</evidence>
<evidence type="ECO:0000313" key="14">
    <source>
        <dbReference type="Proteomes" id="UP000494256"/>
    </source>
</evidence>
<comment type="pathway">
    <text evidence="1">Cofactor biosynthesis; thiamine diphosphate biosynthesis; thiamine diphosphate from thiamine: step 1/1.</text>
</comment>
<dbReference type="GO" id="GO:0005524">
    <property type="term" value="F:ATP binding"/>
    <property type="evidence" value="ECO:0007669"/>
    <property type="project" value="UniProtKB-KW"/>
</dbReference>
<keyword evidence="4" id="KW-0808">Transferase</keyword>
<comment type="subunit">
    <text evidence="3">Homodimer.</text>
</comment>
<sequence>MSSNGHIDNKDTSCEAFCAVNCYRWNIPQVIIENSKTANYAVLILNRPISQNLDFVTKMWKNASVTITVDGGTKQWEQFLKNQTEAVRKTFMKPDLVTGDFDSIGDEVLALYTKKGCKMIVTPDQNHTDFTKALMELNIHCNGNGIQIDHVIAFAQGSGRLDQTIGNIQSLFLARDKLLLDPHTKVFILSDDSLSWLLNPGEHTIIVPKSTLKYKRAWCSLIPIGEPCKYVTSTGLKWNLDNQPLQFGQLVSTSNAFSGSETVTIHCSHTLLWSMKIPGITKL</sequence>
<comment type="caution">
    <text evidence="13">The sequence shown here is derived from an EMBL/GenBank/DDBJ whole genome shotgun (WGS) entry which is preliminary data.</text>
</comment>
<dbReference type="AlphaFoldDB" id="A0A8S1A3J5"/>
<dbReference type="OrthoDB" id="5296287at2759"/>
<protein>
    <recommendedName>
        <fullName evidence="10">Thiamine pyrophosphokinase 1</fullName>
    </recommendedName>
    <alternativeName>
        <fullName evidence="11">Thiamin pyrophosphokinase 1</fullName>
    </alternativeName>
</protein>
<keyword evidence="5" id="KW-0547">Nucleotide-binding</keyword>
<dbReference type="Pfam" id="PF04265">
    <property type="entry name" value="TPK_B1_binding"/>
    <property type="match status" value="1"/>
</dbReference>
<evidence type="ECO:0000259" key="12">
    <source>
        <dbReference type="SMART" id="SM00983"/>
    </source>
</evidence>
<dbReference type="PANTHER" id="PTHR13622:SF8">
    <property type="entry name" value="THIAMIN PYROPHOSPHOKINASE 1"/>
    <property type="match status" value="1"/>
</dbReference>
<comment type="catalytic activity">
    <reaction evidence="8">
        <text>thiamine + UTP = thiamine diphosphate + UMP + H(+)</text>
        <dbReference type="Rhea" id="RHEA:79423"/>
        <dbReference type="ChEBI" id="CHEBI:15378"/>
        <dbReference type="ChEBI" id="CHEBI:18385"/>
        <dbReference type="ChEBI" id="CHEBI:46398"/>
        <dbReference type="ChEBI" id="CHEBI:57865"/>
        <dbReference type="ChEBI" id="CHEBI:58937"/>
    </reaction>
    <physiologicalReaction direction="left-to-right" evidence="8">
        <dbReference type="Rhea" id="RHEA:79424"/>
    </physiologicalReaction>
</comment>
<dbReference type="Gene3D" id="2.60.120.320">
    <property type="entry name" value="Thiamin pyrophosphokinase, thiamin-binding domain"/>
    <property type="match status" value="1"/>
</dbReference>
<dbReference type="FunFam" id="3.40.50.10240:FF:000006">
    <property type="entry name" value="Thiamin pyrophosphokinase 1"/>
    <property type="match status" value="1"/>
</dbReference>
<dbReference type="InterPro" id="IPR007371">
    <property type="entry name" value="TPK_catalytic"/>
</dbReference>
<dbReference type="Gene3D" id="3.40.50.10240">
    <property type="entry name" value="Thiamin pyrophosphokinase, catalytic domain"/>
    <property type="match status" value="1"/>
</dbReference>
<accession>A0A8S1A3J5</accession>
<dbReference type="InterPro" id="IPR036759">
    <property type="entry name" value="TPK_catalytic_sf"/>
</dbReference>
<name>A0A8S1A3J5_ARCPL</name>
<reference evidence="13 14" key="1">
    <citation type="submission" date="2020-04" db="EMBL/GenBank/DDBJ databases">
        <authorList>
            <person name="Wallbank WR R."/>
            <person name="Pardo Diaz C."/>
            <person name="Kozak K."/>
            <person name="Martin S."/>
            <person name="Jiggins C."/>
            <person name="Moest M."/>
            <person name="Warren A I."/>
            <person name="Byers J.R.P. K."/>
            <person name="Montejo-Kovacevich G."/>
            <person name="Yen C E."/>
        </authorList>
    </citation>
    <scope>NUCLEOTIDE SEQUENCE [LARGE SCALE GENOMIC DNA]</scope>
</reference>
<dbReference type="CDD" id="cd07995">
    <property type="entry name" value="TPK"/>
    <property type="match status" value="1"/>
</dbReference>
<keyword evidence="6" id="KW-0418">Kinase</keyword>
<dbReference type="NCBIfam" id="TIGR01378">
    <property type="entry name" value="thi_PPkinase"/>
    <property type="match status" value="1"/>
</dbReference>
<comment type="function">
    <text evidence="9">Catalyzes the phosphorylation of thiamine to thiamine pyrophosphate (TPP) utilizing UTP and therefore links the biosynthesis of TPP to pyrimidines metabolism. By producing thiamine pyrophosphate, a cofactor of the mitochondrial pyruvate dehydrogenase indirectly regulates pyruvate oxidation and lipogenesis. Although it can also catalyze thiamine phosphorylation using ATP and CTP in vitro, it does so with significantly lower efficiency and without physiological relevance evidence.</text>
</comment>
<evidence type="ECO:0000256" key="3">
    <source>
        <dbReference type="ARBA" id="ARBA00011738"/>
    </source>
</evidence>
<dbReference type="GO" id="GO:0006772">
    <property type="term" value="P:thiamine metabolic process"/>
    <property type="evidence" value="ECO:0007669"/>
    <property type="project" value="InterPro"/>
</dbReference>